<sequence>MGGGRKRGRTQRRHFKQSRENVWKHETKQSRSDDPSAEGESNPTWQPFATQNPGFEEYYRVLSRPHPPLSTI</sequence>
<dbReference type="EMBL" id="AMZH03015391">
    <property type="protein sequence ID" value="RRT46130.1"/>
    <property type="molecule type" value="Genomic_DNA"/>
</dbReference>
<comment type="caution">
    <text evidence="2">The sequence shown here is derived from an EMBL/GenBank/DDBJ whole genome shotgun (WGS) entry which is preliminary data.</text>
</comment>
<dbReference type="AlphaFoldDB" id="A0A444DYV3"/>
<feature type="compositionally biased region" description="Basic residues" evidence="1">
    <location>
        <begin position="1"/>
        <end position="16"/>
    </location>
</feature>
<feature type="region of interest" description="Disordered" evidence="1">
    <location>
        <begin position="1"/>
        <end position="52"/>
    </location>
</feature>
<feature type="compositionally biased region" description="Basic and acidic residues" evidence="1">
    <location>
        <begin position="17"/>
        <end position="34"/>
    </location>
</feature>
<feature type="compositionally biased region" description="Polar residues" evidence="1">
    <location>
        <begin position="39"/>
        <end position="52"/>
    </location>
</feature>
<evidence type="ECO:0000256" key="1">
    <source>
        <dbReference type="SAM" id="MobiDB-lite"/>
    </source>
</evidence>
<protein>
    <submittedName>
        <fullName evidence="2">Uncharacterized protein</fullName>
    </submittedName>
</protein>
<evidence type="ECO:0000313" key="2">
    <source>
        <dbReference type="EMBL" id="RRT46130.1"/>
    </source>
</evidence>
<organism evidence="2 3">
    <name type="scientific">Ensete ventricosum</name>
    <name type="common">Abyssinian banana</name>
    <name type="synonym">Musa ensete</name>
    <dbReference type="NCBI Taxonomy" id="4639"/>
    <lineage>
        <taxon>Eukaryota</taxon>
        <taxon>Viridiplantae</taxon>
        <taxon>Streptophyta</taxon>
        <taxon>Embryophyta</taxon>
        <taxon>Tracheophyta</taxon>
        <taxon>Spermatophyta</taxon>
        <taxon>Magnoliopsida</taxon>
        <taxon>Liliopsida</taxon>
        <taxon>Zingiberales</taxon>
        <taxon>Musaceae</taxon>
        <taxon>Ensete</taxon>
    </lineage>
</organism>
<gene>
    <name evidence="2" type="ORF">B296_00054650</name>
</gene>
<evidence type="ECO:0000313" key="3">
    <source>
        <dbReference type="Proteomes" id="UP000287651"/>
    </source>
</evidence>
<proteinExistence type="predicted"/>
<name>A0A444DYV3_ENSVE</name>
<reference evidence="2 3" key="1">
    <citation type="journal article" date="2014" name="Agronomy (Basel)">
        <title>A Draft Genome Sequence for Ensete ventricosum, the Drought-Tolerant Tree Against Hunger.</title>
        <authorList>
            <person name="Harrison J."/>
            <person name="Moore K.A."/>
            <person name="Paszkiewicz K."/>
            <person name="Jones T."/>
            <person name="Grant M."/>
            <person name="Ambacheew D."/>
            <person name="Muzemil S."/>
            <person name="Studholme D.J."/>
        </authorList>
    </citation>
    <scope>NUCLEOTIDE SEQUENCE [LARGE SCALE GENOMIC DNA]</scope>
</reference>
<dbReference type="Proteomes" id="UP000287651">
    <property type="component" value="Unassembled WGS sequence"/>
</dbReference>
<accession>A0A444DYV3</accession>